<dbReference type="VEuPathDB" id="VectorBase:CSON011289"/>
<dbReference type="InterPro" id="IPR045149">
    <property type="entry name" value="OS-9-like"/>
</dbReference>
<dbReference type="GO" id="GO:0005788">
    <property type="term" value="C:endoplasmic reticulum lumen"/>
    <property type="evidence" value="ECO:0007669"/>
    <property type="project" value="TreeGrafter"/>
</dbReference>
<evidence type="ECO:0000313" key="9">
    <source>
        <dbReference type="EMBL" id="SSX18972.1"/>
    </source>
</evidence>
<dbReference type="EMBL" id="UFQT01000048">
    <property type="protein sequence ID" value="SSX18972.1"/>
    <property type="molecule type" value="Genomic_DNA"/>
</dbReference>
<keyword evidence="4" id="KW-1015">Disulfide bond</keyword>
<feature type="domain" description="MRH" evidence="8">
    <location>
        <begin position="98"/>
        <end position="231"/>
    </location>
</feature>
<gene>
    <name evidence="9" type="primary">CSON011289</name>
</gene>
<evidence type="ECO:0000256" key="6">
    <source>
        <dbReference type="ARBA" id="ARBA00041108"/>
    </source>
</evidence>
<comment type="subcellular location">
    <subcellularLocation>
        <location evidence="1">Endoplasmic reticulum</location>
    </subcellularLocation>
</comment>
<dbReference type="InterPro" id="IPR009011">
    <property type="entry name" value="Man6P_isomerase_rcpt-bd_dom_sf"/>
</dbReference>
<evidence type="ECO:0000256" key="4">
    <source>
        <dbReference type="ARBA" id="ARBA00023157"/>
    </source>
</evidence>
<dbReference type="GO" id="GO:0030970">
    <property type="term" value="P:retrograde protein transport, ER to cytosol"/>
    <property type="evidence" value="ECO:0007669"/>
    <property type="project" value="TreeGrafter"/>
</dbReference>
<comment type="function">
    <text evidence="5">Probable lectin that binds selectively to improperly folded lumenal proteins. May function in endoplasmic reticulum quality control and endoplasmic reticulum-associated degradation (ERAD) of both non-glycosylated proteins and glycoproteins.</text>
</comment>
<evidence type="ECO:0000256" key="7">
    <source>
        <dbReference type="ARBA" id="ARBA00041661"/>
    </source>
</evidence>
<keyword evidence="2" id="KW-0732">Signal</keyword>
<evidence type="ECO:0000256" key="2">
    <source>
        <dbReference type="ARBA" id="ARBA00022729"/>
    </source>
</evidence>
<reference evidence="9" key="1">
    <citation type="submission" date="2018-07" db="EMBL/GenBank/DDBJ databases">
        <authorList>
            <person name="Quirk P.G."/>
            <person name="Krulwich T.A."/>
        </authorList>
    </citation>
    <scope>NUCLEOTIDE SEQUENCE</scope>
</reference>
<dbReference type="PANTHER" id="PTHR15414:SF0">
    <property type="entry name" value="ENDOPLASMIC RETICULUM LECTIN 1"/>
    <property type="match status" value="1"/>
</dbReference>
<dbReference type="SUPFAM" id="SSF50911">
    <property type="entry name" value="Mannose 6-phosphate receptor domain"/>
    <property type="match status" value="2"/>
</dbReference>
<dbReference type="InterPro" id="IPR044865">
    <property type="entry name" value="MRH_dom"/>
</dbReference>
<dbReference type="GO" id="GO:0030968">
    <property type="term" value="P:endoplasmic reticulum unfolded protein response"/>
    <property type="evidence" value="ECO:0007669"/>
    <property type="project" value="InterPro"/>
</dbReference>
<dbReference type="InterPro" id="IPR012913">
    <property type="entry name" value="OS9-like_dom"/>
</dbReference>
<dbReference type="PANTHER" id="PTHR15414">
    <property type="entry name" value="OS-9-RELATED"/>
    <property type="match status" value="1"/>
</dbReference>
<evidence type="ECO:0000256" key="5">
    <source>
        <dbReference type="ARBA" id="ARBA00037585"/>
    </source>
</evidence>
<protein>
    <recommendedName>
        <fullName evidence="6">Endoplasmic reticulum lectin 1</fullName>
    </recommendedName>
    <alternativeName>
        <fullName evidence="7">ER lectin</fullName>
    </alternativeName>
</protein>
<evidence type="ECO:0000256" key="1">
    <source>
        <dbReference type="ARBA" id="ARBA00004240"/>
    </source>
</evidence>
<dbReference type="Pfam" id="PF07915">
    <property type="entry name" value="PRKCSH"/>
    <property type="match status" value="2"/>
</dbReference>
<accession>A0A336LLP1</accession>
<evidence type="ECO:0000256" key="3">
    <source>
        <dbReference type="ARBA" id="ARBA00022824"/>
    </source>
</evidence>
<dbReference type="AlphaFoldDB" id="A0A336LLP1"/>
<dbReference type="FunFam" id="2.70.130.10:FF:000001">
    <property type="entry name" value="Endoplasmic reticulum lectin 1"/>
    <property type="match status" value="1"/>
</dbReference>
<evidence type="ECO:0000259" key="8">
    <source>
        <dbReference type="PROSITE" id="PS51914"/>
    </source>
</evidence>
<organism evidence="9">
    <name type="scientific">Culicoides sonorensis</name>
    <name type="common">Biting midge</name>
    <dbReference type="NCBI Taxonomy" id="179676"/>
    <lineage>
        <taxon>Eukaryota</taxon>
        <taxon>Metazoa</taxon>
        <taxon>Ecdysozoa</taxon>
        <taxon>Arthropoda</taxon>
        <taxon>Hexapoda</taxon>
        <taxon>Insecta</taxon>
        <taxon>Pterygota</taxon>
        <taxon>Neoptera</taxon>
        <taxon>Endopterygota</taxon>
        <taxon>Diptera</taxon>
        <taxon>Nematocera</taxon>
        <taxon>Chironomoidea</taxon>
        <taxon>Ceratopogonidae</taxon>
        <taxon>Ceratopogoninae</taxon>
        <taxon>Culicoides</taxon>
        <taxon>Monoculicoides</taxon>
    </lineage>
</organism>
<dbReference type="PROSITE" id="PS51914">
    <property type="entry name" value="MRH"/>
    <property type="match status" value="2"/>
</dbReference>
<keyword evidence="3" id="KW-0256">Endoplasmic reticulum</keyword>
<sequence length="506" mass="58142">MYKFIFLCITNSIVITQAKELNGFDDSILHSIKWPGKENIDVVDNYNQQEEIYLTTHRNEKYRCTIPIISSKDEERKLDTDLTISSPVDLLIPLFLTSSCSYRIESYWTYEVCHGRYIKQFHEERDGKLIKSQDFILGKWNQSLTEKLLYEYKNIEKEHEKVQYTKVEGVKLPTLVVTMVDGTLCDLNGVPRSTRIMYVCDVQGKNEVYSLKETMTCSYEIIILTPLLCSHPLYKPEKQTENPIYCYPMENAAKKPRSLLAMEAASLKTRYQKLGDYKKSVNDHKTFAVFKVDPKDGVLKMEIFEGAGLMEEALKESVSVETAMEKEPVSNPSYNLPLDKQPVIDFLEGKNCLNGGSGWWKYELCYGRYVRQYHIDKNGETSLILGAFNKEAHIEWMKKNPHKRPAPKESRTEIIHYYTGGTHCDKTGKPRQTEVKLKCLEKAVSQSSVSLYLLEPRTCEYELSVQSSLICDILNLADENGLVPSLFDKFASSTSEEVNQIDLGNE</sequence>
<name>A0A336LLP1_CULSO</name>
<dbReference type="Gene3D" id="2.70.130.10">
    <property type="entry name" value="Mannose-6-phosphate receptor binding domain"/>
    <property type="match status" value="2"/>
</dbReference>
<proteinExistence type="predicted"/>
<feature type="domain" description="MRH" evidence="8">
    <location>
        <begin position="350"/>
        <end position="473"/>
    </location>
</feature>